<accession>A0A667Y3E6</accession>
<keyword evidence="1" id="KW-0040">ANK repeat</keyword>
<evidence type="ECO:0000256" key="1">
    <source>
        <dbReference type="PROSITE-ProRule" id="PRU00023"/>
    </source>
</evidence>
<reference evidence="2" key="3">
    <citation type="submission" date="2025-09" db="UniProtKB">
        <authorList>
            <consortium name="Ensembl"/>
        </authorList>
    </citation>
    <scope>IDENTIFICATION</scope>
</reference>
<dbReference type="InterPro" id="IPR002110">
    <property type="entry name" value="Ankyrin_rpt"/>
</dbReference>
<gene>
    <name evidence="2" type="primary">ANKRD9</name>
</gene>
<reference evidence="2" key="2">
    <citation type="submission" date="2025-08" db="UniProtKB">
        <authorList>
            <consortium name="Ensembl"/>
        </authorList>
    </citation>
    <scope>IDENTIFICATION</scope>
</reference>
<sequence>MPCDVSAQVSRGQSERQCQRSSFAFYRAVRDLRPAWLLEDMRTMEVFHWEDGRPCAFTPSEALLYALVHDHQQYARYLLDRYSVSALGAPSRSFCCCAASGAPHLSVAVRYNRISILGMIVDALKDLPSENARRDYLNCRGGCAHAADAGKTAVHLACELARPECLLLLLAHGACPYLADRARQSPLERVLHQLRQDSGAAADTRGRQVCAGYLLLFMPKPPKLHFLQREPQLWQRLLGNHAYRWLAGLAPPTLFIQALQTVTRDVPGHLDALPHFLKPLDFRLTLHHR</sequence>
<reference evidence="2" key="1">
    <citation type="submission" date="2019-06" db="EMBL/GenBank/DDBJ databases">
        <authorList>
            <consortium name="Wellcome Sanger Institute Data Sharing"/>
        </authorList>
    </citation>
    <scope>NUCLEOTIDE SEQUENCE [LARGE SCALE GENOMIC DNA]</scope>
</reference>
<feature type="repeat" description="ANK" evidence="1">
    <location>
        <begin position="149"/>
        <end position="181"/>
    </location>
</feature>
<dbReference type="Gene3D" id="1.25.40.20">
    <property type="entry name" value="Ankyrin repeat-containing domain"/>
    <property type="match status" value="1"/>
</dbReference>
<dbReference type="InParanoid" id="A0A667Y3E6"/>
<organism evidence="2 3">
    <name type="scientific">Myripristis murdjan</name>
    <name type="common">pinecone soldierfish</name>
    <dbReference type="NCBI Taxonomy" id="586833"/>
    <lineage>
        <taxon>Eukaryota</taxon>
        <taxon>Metazoa</taxon>
        <taxon>Chordata</taxon>
        <taxon>Craniata</taxon>
        <taxon>Vertebrata</taxon>
        <taxon>Euteleostomi</taxon>
        <taxon>Actinopterygii</taxon>
        <taxon>Neopterygii</taxon>
        <taxon>Teleostei</taxon>
        <taxon>Neoteleostei</taxon>
        <taxon>Acanthomorphata</taxon>
        <taxon>Holocentriformes</taxon>
        <taxon>Holocentridae</taxon>
        <taxon>Myripristis</taxon>
    </lineage>
</organism>
<dbReference type="GeneTree" id="ENSGT00390000018116"/>
<evidence type="ECO:0000313" key="3">
    <source>
        <dbReference type="Proteomes" id="UP000472263"/>
    </source>
</evidence>
<name>A0A667Y3E6_9TELE</name>
<dbReference type="AlphaFoldDB" id="A0A667Y3E6"/>
<evidence type="ECO:0000313" key="2">
    <source>
        <dbReference type="Ensembl" id="ENSMMDP00005015996.1"/>
    </source>
</evidence>
<dbReference type="Proteomes" id="UP000472263">
    <property type="component" value="Chromosome 22"/>
</dbReference>
<dbReference type="FunCoup" id="A0A667Y3E6">
    <property type="interactions" value="402"/>
</dbReference>
<proteinExistence type="predicted"/>
<dbReference type="PROSITE" id="PS50088">
    <property type="entry name" value="ANK_REPEAT"/>
    <property type="match status" value="1"/>
</dbReference>
<dbReference type="InterPro" id="IPR036770">
    <property type="entry name" value="Ankyrin_rpt-contain_sf"/>
</dbReference>
<dbReference type="SMART" id="SM00248">
    <property type="entry name" value="ANK"/>
    <property type="match status" value="2"/>
</dbReference>
<dbReference type="Ensembl" id="ENSMMDT00005016421.1">
    <property type="protein sequence ID" value="ENSMMDP00005015996.1"/>
    <property type="gene ID" value="ENSMMDG00005008118.1"/>
</dbReference>
<dbReference type="SUPFAM" id="SSF48403">
    <property type="entry name" value="Ankyrin repeat"/>
    <property type="match status" value="1"/>
</dbReference>
<protein>
    <submittedName>
        <fullName evidence="2">Ankyrin repeat domain 9</fullName>
    </submittedName>
</protein>
<keyword evidence="3" id="KW-1185">Reference proteome</keyword>